<dbReference type="CDD" id="cd00146">
    <property type="entry name" value="PKD"/>
    <property type="match status" value="3"/>
</dbReference>
<dbReference type="OrthoDB" id="8913664at2"/>
<dbReference type="KEGG" id="fat:DVK85_09825"/>
<keyword evidence="4" id="KW-1185">Reference proteome</keyword>
<dbReference type="InterPro" id="IPR026444">
    <property type="entry name" value="Secre_tail"/>
</dbReference>
<feature type="domain" description="PKD" evidence="2">
    <location>
        <begin position="167"/>
        <end position="233"/>
    </location>
</feature>
<dbReference type="InterPro" id="IPR000601">
    <property type="entry name" value="PKD_dom"/>
</dbReference>
<dbReference type="InterPro" id="IPR013783">
    <property type="entry name" value="Ig-like_fold"/>
</dbReference>
<evidence type="ECO:0000259" key="2">
    <source>
        <dbReference type="PROSITE" id="PS50093"/>
    </source>
</evidence>
<dbReference type="Gene3D" id="2.60.40.10">
    <property type="entry name" value="Immunoglobulins"/>
    <property type="match status" value="4"/>
</dbReference>
<name>A0A345HD56_9FLAO</name>
<dbReference type="SMART" id="SM00089">
    <property type="entry name" value="PKD"/>
    <property type="match status" value="4"/>
</dbReference>
<dbReference type="Pfam" id="PF18911">
    <property type="entry name" value="PKD_4"/>
    <property type="match status" value="3"/>
</dbReference>
<dbReference type="InterPro" id="IPR022409">
    <property type="entry name" value="PKD/Chitinase_dom"/>
</dbReference>
<evidence type="ECO:0000256" key="1">
    <source>
        <dbReference type="ARBA" id="ARBA00022729"/>
    </source>
</evidence>
<organism evidence="3 4">
    <name type="scientific">Flavobacterium arcticum</name>
    <dbReference type="NCBI Taxonomy" id="1784713"/>
    <lineage>
        <taxon>Bacteria</taxon>
        <taxon>Pseudomonadati</taxon>
        <taxon>Bacteroidota</taxon>
        <taxon>Flavobacteriia</taxon>
        <taxon>Flavobacteriales</taxon>
        <taxon>Flavobacteriaceae</taxon>
        <taxon>Flavobacterium</taxon>
    </lineage>
</organism>
<dbReference type="InterPro" id="IPR035986">
    <property type="entry name" value="PKD_dom_sf"/>
</dbReference>
<proteinExistence type="predicted"/>
<feature type="domain" description="PKD" evidence="2">
    <location>
        <begin position="1041"/>
        <end position="1093"/>
    </location>
</feature>
<sequence>MKQKDAPTQKRQALLYLCALVFGLLTFTGKTYAQAISITWNSETGCLVYDDKREKYTEEIEDGPCVRVCEQSTVTYSLTGNSANWVSSDWNAAGGTIVSSSLTQCVVNWGNAGWGSVSVEVTKNDETVYEEEICVEVIISPTALFGLMPDISADTVEVCLKETHQFINLSETNGGTGLISYYWDFGDNTTSSEFEPAHQYSNPGVYHVTLTVTNACNCTDTYEMKLKVKEGGFEIACASVVCDGEQATYSIPQEVLEACGGHNNWSVIGGTIASQQPYGNSIEVNWDNVGPDGFGYVTYDASHCDLECVGIVTIQIPVIQSQGTIEGENVICVNEQNIYKLPQWPSTVFDWTLNSNGTGATLVESQNANEVIIQTYNNSGHITLNATYHNTLLNCSGVATLYINIRPKAIIDGDFNLCNFSTGNYQIQGGYSGNWELSGPNGETAGSGNTFSYNFTEAGNYTLTVTGNSFCKSGVVTIVVRDQEDAPTAIIGPDESCPDVPVTYSVVNNITGTQIGWEVVGGTIDGNNYGNDVSITFTGAGPYIVKAWRENVTEPNCVSDTITKTVTLPVLNMAVTGDQIVCSSTYGDYQIDYNDGETYSWSITPATAGSVSSGNGTTNIEVLWNEFTGTNPVFVVASVTKCGIVQPDVVLPVQIITSPTVSLGNIPNQICQGTPLTLNLTSTPALTSGTITWDFGDGTTIITDDSMPNWLTATHTYAGGGSQINYDIQVTVAGANGCVNDAIANDQIEVLPSPVASISPAGVYAICPSMSPQVLTVNIQGGLSGVTNIEWFKTTSMTPVLSGPTASSYTATTYGSYYAVVEGTNGCTTTTNTVAFNGNCTDPPPCTTGETVTITSAVNNCGTITVNATYTGSPSGIQWVTNTPPVSQSTTNNTGQFTFAESGSYTIFYKVTYGNCVVTRSTSVIVSYMPDLKYTITCGPNNNYEVTLLDNSNHYPNHNITSHIFSADGTNYSQGLLTSKTVYLSPGVHTLGLTIDGPNSTPCSVSPLTIDLPTLPVATFTHNGPRCQDAVFVFEPDDTQPGLSYLWEFGDSSSNRQEEPEKVYETPSSYNVTLTVTNQYGCSAVYNENVTVTTNTLDGELTASAETACDGSSITLGYTNLGLTPQTYHWMNGSTEIGTTTHPNNTFDVTTSGTYWISVESANGCTKDFNESGDKVTVTFIIPPTANIGGQDEVCVGKNFTLTTASGSNDVDYAWTLDGNPLTQFNGQNSISQTLNTVGTYEYEVTVSIPDGNGGFCTNTDSHIVIVNPLPAVPQINIINVDCETYTFTLEASAPGTGTFTWSNGQTGPVIDVNQGGAIQVRYTNTSGCSTTRTIVLPKDPSIHLWTVPTGCYTICKELLSLSSLTGPSSVMTFPYWEWLQNGDVKDSGTYSSVTPLDLAPLGNGVYQLMLDNGYCKRVSDEVNIDLTECPKCEIEAKVKEVKVSNKEGFCSYRIYFDIYNPQGIPVQLTLTELNGFGVFQPTSITVNPGNAIYAVDMIPINGYTGGTVVIAFEGTIEGKPCLTVLKFELPECRGDEKRMATADDNEKQGISLLLSPNPAQDNVQLQYDFGNSVDGDSRRLEVYSLMGVLMESHNPKDAKGTWSSNLARFSAGQYIVVMKLNGTVLSQQALIVK</sequence>
<feature type="domain" description="PKD" evidence="2">
    <location>
        <begin position="690"/>
        <end position="722"/>
    </location>
</feature>
<dbReference type="RefSeq" id="WP_114678274.1">
    <property type="nucleotide sequence ID" value="NZ_CP031188.1"/>
</dbReference>
<protein>
    <submittedName>
        <fullName evidence="3">PKD domain-containing protein</fullName>
    </submittedName>
</protein>
<dbReference type="PROSITE" id="PS50093">
    <property type="entry name" value="PKD"/>
    <property type="match status" value="3"/>
</dbReference>
<reference evidence="3 4" key="1">
    <citation type="submission" date="2018-07" db="EMBL/GenBank/DDBJ databases">
        <title>Complete genome sequence of Flavobacterium arcticum type strain SM1502T.</title>
        <authorList>
            <person name="Li Y."/>
            <person name="Li D.-D."/>
        </authorList>
    </citation>
    <scope>NUCLEOTIDE SEQUENCE [LARGE SCALE GENOMIC DNA]</scope>
    <source>
        <strain evidence="3 4">SM1502</strain>
    </source>
</reference>
<dbReference type="SUPFAM" id="SSF49299">
    <property type="entry name" value="PKD domain"/>
    <property type="match status" value="5"/>
</dbReference>
<dbReference type="Proteomes" id="UP000253951">
    <property type="component" value="Chromosome"/>
</dbReference>
<evidence type="ECO:0000313" key="3">
    <source>
        <dbReference type="EMBL" id="AXG74516.1"/>
    </source>
</evidence>
<keyword evidence="1" id="KW-0732">Signal</keyword>
<dbReference type="NCBIfam" id="TIGR04183">
    <property type="entry name" value="Por_Secre_tail"/>
    <property type="match status" value="1"/>
</dbReference>
<dbReference type="EMBL" id="CP031188">
    <property type="protein sequence ID" value="AXG74516.1"/>
    <property type="molecule type" value="Genomic_DNA"/>
</dbReference>
<accession>A0A345HD56</accession>
<evidence type="ECO:0000313" key="4">
    <source>
        <dbReference type="Proteomes" id="UP000253951"/>
    </source>
</evidence>
<gene>
    <name evidence="3" type="ORF">DVK85_09825</name>
</gene>